<dbReference type="PANTHER" id="PTHR21047:SF2">
    <property type="entry name" value="THYMIDINE DIPHOSPHO-4-KETO-RHAMNOSE 3,5-EPIMERASE"/>
    <property type="match status" value="1"/>
</dbReference>
<comment type="similarity">
    <text evidence="1">Belongs to the dTDP-4-dehydrorhamnose 3,5-epimerase family.</text>
</comment>
<evidence type="ECO:0000256" key="1">
    <source>
        <dbReference type="ARBA" id="ARBA00010154"/>
    </source>
</evidence>
<dbReference type="PANTHER" id="PTHR21047">
    <property type="entry name" value="DTDP-6-DEOXY-D-GLUCOSE-3,5 EPIMERASE"/>
    <property type="match status" value="1"/>
</dbReference>
<name>A0ABQ2R8W3_9ACTN</name>
<dbReference type="InterPro" id="IPR011051">
    <property type="entry name" value="RmlC_Cupin_sf"/>
</dbReference>
<dbReference type="InterPro" id="IPR000888">
    <property type="entry name" value="RmlC-like"/>
</dbReference>
<dbReference type="InterPro" id="IPR014710">
    <property type="entry name" value="RmlC-like_jellyroll"/>
</dbReference>
<accession>A0ABQ2R8W3</accession>
<dbReference type="CDD" id="cd00438">
    <property type="entry name" value="cupin_RmlC"/>
    <property type="match status" value="1"/>
</dbReference>
<evidence type="ECO:0000313" key="3">
    <source>
        <dbReference type="Proteomes" id="UP000611554"/>
    </source>
</evidence>
<reference evidence="3" key="1">
    <citation type="journal article" date="2019" name="Int. J. Syst. Evol. Microbiol.">
        <title>The Global Catalogue of Microorganisms (GCM) 10K type strain sequencing project: providing services to taxonomists for standard genome sequencing and annotation.</title>
        <authorList>
            <consortium name="The Broad Institute Genomics Platform"/>
            <consortium name="The Broad Institute Genome Sequencing Center for Infectious Disease"/>
            <person name="Wu L."/>
            <person name="Ma J."/>
        </authorList>
    </citation>
    <scope>NUCLEOTIDE SEQUENCE [LARGE SCALE GENOMIC DNA]</scope>
    <source>
        <strain evidence="3">JCM 3115</strain>
    </source>
</reference>
<dbReference type="EMBL" id="BMQJ01000016">
    <property type="protein sequence ID" value="GGQ19724.1"/>
    <property type="molecule type" value="Genomic_DNA"/>
</dbReference>
<keyword evidence="3" id="KW-1185">Reference proteome</keyword>
<dbReference type="Pfam" id="PF00908">
    <property type="entry name" value="dTDP_sugar_isom"/>
    <property type="match status" value="1"/>
</dbReference>
<proteinExistence type="inferred from homology"/>
<dbReference type="SUPFAM" id="SSF51182">
    <property type="entry name" value="RmlC-like cupins"/>
    <property type="match status" value="1"/>
</dbReference>
<dbReference type="Proteomes" id="UP000611554">
    <property type="component" value="Unassembled WGS sequence"/>
</dbReference>
<organism evidence="2 3">
    <name type="scientific">Streptosporangium pseudovulgare</name>
    <dbReference type="NCBI Taxonomy" id="35765"/>
    <lineage>
        <taxon>Bacteria</taxon>
        <taxon>Bacillati</taxon>
        <taxon>Actinomycetota</taxon>
        <taxon>Actinomycetes</taxon>
        <taxon>Streptosporangiales</taxon>
        <taxon>Streptosporangiaceae</taxon>
        <taxon>Streptosporangium</taxon>
    </lineage>
</organism>
<gene>
    <name evidence="2" type="primary">rfbC</name>
    <name evidence="2" type="ORF">GCM10010140_57600</name>
</gene>
<dbReference type="Gene3D" id="2.60.120.10">
    <property type="entry name" value="Jelly Rolls"/>
    <property type="match status" value="1"/>
</dbReference>
<evidence type="ECO:0000313" key="2">
    <source>
        <dbReference type="EMBL" id="GGQ19724.1"/>
    </source>
</evidence>
<protein>
    <submittedName>
        <fullName evidence="2">dTDP-4-dehydrorhamnose 3,5-epimerase</fullName>
    </submittedName>
</protein>
<sequence>MAVPGAFLVTAERFDDERGTFYEAYREDVLAEALGYPPKVVQTNFSVSRRGVLRGVHGAVVPPGLAKLVTCVRGAVLDAVVDLRAGSPTFGRYEVTVLDHRSRACVYLAEGLGHAFLALEDDTCVQYQCSETYRPQDVITVNPLDPEIGLPFRTPEPPILSPGDAAAPTLREALERGLLPSYQDCLDHHRAPAAGR</sequence>
<comment type="caution">
    <text evidence="2">The sequence shown here is derived from an EMBL/GenBank/DDBJ whole genome shotgun (WGS) entry which is preliminary data.</text>
</comment>